<dbReference type="Proteomes" id="UP000027222">
    <property type="component" value="Unassembled WGS sequence"/>
</dbReference>
<dbReference type="GO" id="GO:0007095">
    <property type="term" value="P:mitotic G2 DNA damage checkpoint signaling"/>
    <property type="evidence" value="ECO:0007669"/>
    <property type="project" value="InterPro"/>
</dbReference>
<dbReference type="GO" id="GO:0030870">
    <property type="term" value="C:Mre11 complex"/>
    <property type="evidence" value="ECO:0007669"/>
    <property type="project" value="InterPro"/>
</dbReference>
<name>A0A067SHC8_GALM3</name>
<dbReference type="AlphaFoldDB" id="A0A067SHC8"/>
<dbReference type="SUPFAM" id="SSF52113">
    <property type="entry name" value="BRCT domain"/>
    <property type="match status" value="1"/>
</dbReference>
<evidence type="ECO:0000313" key="2">
    <source>
        <dbReference type="EMBL" id="KDR66168.1"/>
    </source>
</evidence>
<feature type="region of interest" description="Disordered" evidence="1">
    <location>
        <begin position="792"/>
        <end position="964"/>
    </location>
</feature>
<feature type="compositionally biased region" description="Acidic residues" evidence="1">
    <location>
        <begin position="880"/>
        <end position="891"/>
    </location>
</feature>
<dbReference type="PANTHER" id="PTHR12162:SF0">
    <property type="entry name" value="NIBRIN"/>
    <property type="match status" value="1"/>
</dbReference>
<accession>A0A067SHC8</accession>
<protein>
    <recommendedName>
        <fullName evidence="4">FHA domain-containing protein</fullName>
    </recommendedName>
</protein>
<feature type="compositionally biased region" description="Polar residues" evidence="1">
    <location>
        <begin position="632"/>
        <end position="646"/>
    </location>
</feature>
<dbReference type="HOGENOM" id="CLU_007603_0_0_1"/>
<dbReference type="PANTHER" id="PTHR12162">
    <property type="entry name" value="NIBRIN-RELATED"/>
    <property type="match status" value="1"/>
</dbReference>
<dbReference type="GO" id="GO:0003684">
    <property type="term" value="F:damaged DNA binding"/>
    <property type="evidence" value="ECO:0007669"/>
    <property type="project" value="TreeGrafter"/>
</dbReference>
<dbReference type="InterPro" id="IPR036420">
    <property type="entry name" value="BRCT_dom_sf"/>
</dbReference>
<sequence>MWVILGPFDGEVVGDVAFQKAKLLKPNTSYTVGRKDRPLLINNKKISHDHCEIIVGNHTTDDVSDPTMRPSLEISHTNKKGKALRITKPDDAEGVAPVDAKTALEDGDRVSLITGVVLQVSWRPICAYYSPSRGKASISLDSCAVLGIKLVNKLQENITHHLATHYVANLEMTSSLLALCRIVKPEWLVEVIRLGNLPRNNEESNGVSLEDHFILPQETKFRPVFSPSLLPSQKAFDIWEPNEERVNFFAPLRFICLFEKVTQVDSEVREAIHRGGGTLEVFDIHSSIPKFHKALTRSQAKDGKQTVVVGDVDAMQTAIGTEDWGKMVSEARSFGLDILPPAKLIQSVLDVNLVFLQSNAMEAGGANDGARHSSPLPEMVPNSIPDEPSVQPDTSSQATASRRKLVRRATSREPSAPPEVSEPPPPPQQSSRRRPLTRRVAGGQPMVTGLEDPSAVLDGIPDLRKTPPPQPAPASTTAPTPARTSKLKRRVGIGGPDSLGLDSQMSGIGQTIGEPPLKKFKALFEASNPGGPEPDSLDLVESMDHSQTQTQTQAQNDRPFNSMGASSLAVLREEEEETQSGHAVASQQRPPKRTLDSVDEDEEMEIGGILAPSNGSPPAAKKRAVENVNAVDRTNTAADVPSTSLGAPNKPPSTIAPSVDKQGGAPAGKPDTDAAFLKAIASTKKGKKTEDAFDREFNKLKISKPEMEQKDPEEEWGVLADFGDDSGLRGNFMVVVEMEPYKKDGFGQHRSLPNHSWDGKPDFKKFKKKIIGGYRAKVDLFVSEENDYGIGASYWKGGHSQTQTQQTFMESQTESQAPAPSQRQGSRKPRTQTLRDSDEDEPAVVPRSRKPPSKSETKAPATKRSTGKSKASAKANALFLEDDEDDDDDIQEIIGVDGPNEPPRTRTQGDEEQTLQSSAETKAPVGRRPTRTTKAPKKPAPIIVDDDSDDGAVFKGFKGRKGGR</sequence>
<feature type="compositionally biased region" description="Polar residues" evidence="1">
    <location>
        <begin position="545"/>
        <end position="565"/>
    </location>
</feature>
<feature type="region of interest" description="Disordered" evidence="1">
    <location>
        <begin position="365"/>
        <end position="672"/>
    </location>
</feature>
<keyword evidence="3" id="KW-1185">Reference proteome</keyword>
<feature type="compositionally biased region" description="Polar residues" evidence="1">
    <location>
        <begin position="799"/>
        <end position="824"/>
    </location>
</feature>
<dbReference type="GO" id="GO:0000724">
    <property type="term" value="P:double-strand break repair via homologous recombination"/>
    <property type="evidence" value="ECO:0007669"/>
    <property type="project" value="TreeGrafter"/>
</dbReference>
<gene>
    <name evidence="2" type="ORF">GALMADRAFT_232674</name>
</gene>
<dbReference type="Gene3D" id="2.60.200.20">
    <property type="match status" value="1"/>
</dbReference>
<feature type="compositionally biased region" description="Low complexity" evidence="1">
    <location>
        <begin position="473"/>
        <end position="482"/>
    </location>
</feature>
<organism evidence="2 3">
    <name type="scientific">Galerina marginata (strain CBS 339.88)</name>
    <dbReference type="NCBI Taxonomy" id="685588"/>
    <lineage>
        <taxon>Eukaryota</taxon>
        <taxon>Fungi</taxon>
        <taxon>Dikarya</taxon>
        <taxon>Basidiomycota</taxon>
        <taxon>Agaricomycotina</taxon>
        <taxon>Agaricomycetes</taxon>
        <taxon>Agaricomycetidae</taxon>
        <taxon>Agaricales</taxon>
        <taxon>Agaricineae</taxon>
        <taxon>Strophariaceae</taxon>
        <taxon>Galerina</taxon>
    </lineage>
</organism>
<evidence type="ECO:0000313" key="3">
    <source>
        <dbReference type="Proteomes" id="UP000027222"/>
    </source>
</evidence>
<evidence type="ECO:0008006" key="4">
    <source>
        <dbReference type="Google" id="ProtNLM"/>
    </source>
</evidence>
<feature type="compositionally biased region" description="Polar residues" evidence="1">
    <location>
        <begin position="391"/>
        <end position="400"/>
    </location>
</feature>
<evidence type="ECO:0000256" key="1">
    <source>
        <dbReference type="SAM" id="MobiDB-lite"/>
    </source>
</evidence>
<dbReference type="InterPro" id="IPR040227">
    <property type="entry name" value="Nibrin-rel"/>
</dbReference>
<dbReference type="OrthoDB" id="552194at2759"/>
<dbReference type="EMBL" id="KL142426">
    <property type="protein sequence ID" value="KDR66168.1"/>
    <property type="molecule type" value="Genomic_DNA"/>
</dbReference>
<reference evidence="3" key="1">
    <citation type="journal article" date="2014" name="Proc. Natl. Acad. Sci. U.S.A.">
        <title>Extensive sampling of basidiomycete genomes demonstrates inadequacy of the white-rot/brown-rot paradigm for wood decay fungi.</title>
        <authorList>
            <person name="Riley R."/>
            <person name="Salamov A.A."/>
            <person name="Brown D.W."/>
            <person name="Nagy L.G."/>
            <person name="Floudas D."/>
            <person name="Held B.W."/>
            <person name="Levasseur A."/>
            <person name="Lombard V."/>
            <person name="Morin E."/>
            <person name="Otillar R."/>
            <person name="Lindquist E.A."/>
            <person name="Sun H."/>
            <person name="LaButti K.M."/>
            <person name="Schmutz J."/>
            <person name="Jabbour D."/>
            <person name="Luo H."/>
            <person name="Baker S.E."/>
            <person name="Pisabarro A.G."/>
            <person name="Walton J.D."/>
            <person name="Blanchette R.A."/>
            <person name="Henrissat B."/>
            <person name="Martin F."/>
            <person name="Cullen D."/>
            <person name="Hibbett D.S."/>
            <person name="Grigoriev I.V."/>
        </authorList>
    </citation>
    <scope>NUCLEOTIDE SEQUENCE [LARGE SCALE GENOMIC DNA]</scope>
    <source>
        <strain evidence="3">CBS 339.88</strain>
    </source>
</reference>
<feature type="compositionally biased region" description="Basic residues" evidence="1">
    <location>
        <begin position="928"/>
        <end position="937"/>
    </location>
</feature>
<proteinExistence type="predicted"/>
<feature type="compositionally biased region" description="Pro residues" evidence="1">
    <location>
        <begin position="415"/>
        <end position="428"/>
    </location>
</feature>